<evidence type="ECO:0000313" key="5">
    <source>
        <dbReference type="Proteomes" id="UP000248882"/>
    </source>
</evidence>
<dbReference type="Pfam" id="PF00583">
    <property type="entry name" value="Acetyltransf_1"/>
    <property type="match status" value="1"/>
</dbReference>
<dbReference type="RefSeq" id="WP_111322479.1">
    <property type="nucleotide sequence ID" value="NZ_QKZT01000023.1"/>
</dbReference>
<dbReference type="GO" id="GO:0016747">
    <property type="term" value="F:acyltransferase activity, transferring groups other than amino-acyl groups"/>
    <property type="evidence" value="ECO:0007669"/>
    <property type="project" value="InterPro"/>
</dbReference>
<keyword evidence="1 4" id="KW-0808">Transferase</keyword>
<dbReference type="EMBL" id="QKZT01000023">
    <property type="protein sequence ID" value="PZX47653.1"/>
    <property type="molecule type" value="Genomic_DNA"/>
</dbReference>
<evidence type="ECO:0000256" key="2">
    <source>
        <dbReference type="ARBA" id="ARBA00023315"/>
    </source>
</evidence>
<protein>
    <submittedName>
        <fullName evidence="4">Acetyltransferase (GNAT) family protein</fullName>
    </submittedName>
</protein>
<organism evidence="4 5">
    <name type="scientific">Algoriphagus chordae</name>
    <dbReference type="NCBI Taxonomy" id="237019"/>
    <lineage>
        <taxon>Bacteria</taxon>
        <taxon>Pseudomonadati</taxon>
        <taxon>Bacteroidota</taxon>
        <taxon>Cytophagia</taxon>
        <taxon>Cytophagales</taxon>
        <taxon>Cyclobacteriaceae</taxon>
        <taxon>Algoriphagus</taxon>
    </lineage>
</organism>
<evidence type="ECO:0000313" key="4">
    <source>
        <dbReference type="EMBL" id="PZX47653.1"/>
    </source>
</evidence>
<dbReference type="PANTHER" id="PTHR43420:SF12">
    <property type="entry name" value="N-ACETYLTRANSFERASE DOMAIN-CONTAINING PROTEIN"/>
    <property type="match status" value="1"/>
</dbReference>
<sequence length="221" mass="25496">MISTLPFDSNLFNYPVGKTSLGELWDEHEFLEEARDYQLVYIFSETALVITNPAIQLVDTKLTFQKSLEPLSKPIEIQHFECSLLEEELFDLAFLSGKYSRFKTDSRLQNLEFDKLYRLWIKNAFEKNQVIVAPENTGMVTYSIEKELGRIGLIAVSEKCQGQGLGKKLVKAAEFLCLHKGAKYLQIPTQEANIPACRLYTSLGYEPAEKSYVYHWWKSFE</sequence>
<dbReference type="AlphaFoldDB" id="A0A2W7QHC5"/>
<dbReference type="OrthoDB" id="1342666at2"/>
<dbReference type="PROSITE" id="PS51186">
    <property type="entry name" value="GNAT"/>
    <property type="match status" value="1"/>
</dbReference>
<dbReference type="InterPro" id="IPR016181">
    <property type="entry name" value="Acyl_CoA_acyltransferase"/>
</dbReference>
<dbReference type="SUPFAM" id="SSF55729">
    <property type="entry name" value="Acyl-CoA N-acyltransferases (Nat)"/>
    <property type="match status" value="1"/>
</dbReference>
<evidence type="ECO:0000256" key="1">
    <source>
        <dbReference type="ARBA" id="ARBA00022679"/>
    </source>
</evidence>
<dbReference type="Proteomes" id="UP000248882">
    <property type="component" value="Unassembled WGS sequence"/>
</dbReference>
<dbReference type="Gene3D" id="3.40.630.30">
    <property type="match status" value="1"/>
</dbReference>
<gene>
    <name evidence="4" type="ORF">LV85_03843</name>
</gene>
<evidence type="ECO:0000259" key="3">
    <source>
        <dbReference type="PROSITE" id="PS51186"/>
    </source>
</evidence>
<dbReference type="InterPro" id="IPR050680">
    <property type="entry name" value="YpeA/RimI_acetyltransf"/>
</dbReference>
<comment type="caution">
    <text evidence="4">The sequence shown here is derived from an EMBL/GenBank/DDBJ whole genome shotgun (WGS) entry which is preliminary data.</text>
</comment>
<dbReference type="InterPro" id="IPR000182">
    <property type="entry name" value="GNAT_dom"/>
</dbReference>
<keyword evidence="2" id="KW-0012">Acyltransferase</keyword>
<dbReference type="CDD" id="cd04301">
    <property type="entry name" value="NAT_SF"/>
    <property type="match status" value="1"/>
</dbReference>
<dbReference type="PANTHER" id="PTHR43420">
    <property type="entry name" value="ACETYLTRANSFERASE"/>
    <property type="match status" value="1"/>
</dbReference>
<reference evidence="4 5" key="1">
    <citation type="submission" date="2018-06" db="EMBL/GenBank/DDBJ databases">
        <title>Genomic Encyclopedia of Archaeal and Bacterial Type Strains, Phase II (KMG-II): from individual species to whole genera.</title>
        <authorList>
            <person name="Goeker M."/>
        </authorList>
    </citation>
    <scope>NUCLEOTIDE SEQUENCE [LARGE SCALE GENOMIC DNA]</scope>
    <source>
        <strain evidence="4 5">DSM 19830</strain>
    </source>
</reference>
<name>A0A2W7QHC5_9BACT</name>
<accession>A0A2W7QHC5</accession>
<keyword evidence="5" id="KW-1185">Reference proteome</keyword>
<feature type="domain" description="N-acetyltransferase" evidence="3">
    <location>
        <begin position="82"/>
        <end position="221"/>
    </location>
</feature>
<proteinExistence type="predicted"/>